<reference evidence="3" key="1">
    <citation type="submission" date="2025-08" db="UniProtKB">
        <authorList>
            <consortium name="RefSeq"/>
        </authorList>
    </citation>
    <scope>IDENTIFICATION</scope>
    <source>
        <strain evidence="3">MV-25-SWS-2005</strain>
        <tissue evidence="3">Whole body</tissue>
    </source>
</reference>
<accession>A0A6I8UZJ9</accession>
<feature type="compositionally biased region" description="Acidic residues" evidence="1">
    <location>
        <begin position="97"/>
        <end position="127"/>
    </location>
</feature>
<dbReference type="InParanoid" id="A0A6I8UZJ9"/>
<keyword evidence="2" id="KW-1185">Reference proteome</keyword>
<sequence>MNRNPEVCSARVGLEGLLDAEESELVRCRDTAVCPYVENSELARDKTPESPLEMSPSSSNPEISEKLQNSMSGSGKSTANGPDEDDSQLVCNSQLGSDEDLSIGSSEDDEDDADDADDEDDDDDEGDYQSGVQIIEILKTPMGVAKVTRGRSEINMRKKRWEDKLNAYKGLVERNHELHAIYEENRLAVATGLAEVTREMDELGCWPDGVPEGPGDGADGNEMALVKADEKLKSFRDVCTIC</sequence>
<feature type="region of interest" description="Disordered" evidence="1">
    <location>
        <begin position="38"/>
        <end position="127"/>
    </location>
</feature>
<feature type="compositionally biased region" description="Polar residues" evidence="1">
    <location>
        <begin position="66"/>
        <end position="80"/>
    </location>
</feature>
<organism evidence="2 3">
    <name type="scientific">Drosophila pseudoobscura pseudoobscura</name>
    <name type="common">Fruit fly</name>
    <dbReference type="NCBI Taxonomy" id="46245"/>
    <lineage>
        <taxon>Eukaryota</taxon>
        <taxon>Metazoa</taxon>
        <taxon>Ecdysozoa</taxon>
        <taxon>Arthropoda</taxon>
        <taxon>Hexapoda</taxon>
        <taxon>Insecta</taxon>
        <taxon>Pterygota</taxon>
        <taxon>Neoptera</taxon>
        <taxon>Endopterygota</taxon>
        <taxon>Diptera</taxon>
        <taxon>Brachycera</taxon>
        <taxon>Muscomorpha</taxon>
        <taxon>Ephydroidea</taxon>
        <taxon>Drosophilidae</taxon>
        <taxon>Drosophila</taxon>
        <taxon>Sophophora</taxon>
    </lineage>
</organism>
<dbReference type="Proteomes" id="UP000001819">
    <property type="component" value="Chromosome X"/>
</dbReference>
<feature type="compositionally biased region" description="Low complexity" evidence="1">
    <location>
        <begin position="49"/>
        <end position="62"/>
    </location>
</feature>
<evidence type="ECO:0000313" key="2">
    <source>
        <dbReference type="Proteomes" id="UP000001819"/>
    </source>
</evidence>
<name>A0A6I8UZJ9_DROPS</name>
<evidence type="ECO:0000256" key="1">
    <source>
        <dbReference type="SAM" id="MobiDB-lite"/>
    </source>
</evidence>
<gene>
    <name evidence="3" type="primary">LOC6901493</name>
</gene>
<protein>
    <submittedName>
        <fullName evidence="3">Probable ribosome production factor 1</fullName>
    </submittedName>
</protein>
<dbReference type="KEGG" id="dpo:6901493"/>
<dbReference type="AlphaFoldDB" id="A0A6I8UZJ9"/>
<proteinExistence type="predicted"/>
<evidence type="ECO:0000313" key="3">
    <source>
        <dbReference type="RefSeq" id="XP_002134179.3"/>
    </source>
</evidence>
<dbReference type="RefSeq" id="XP_002134179.3">
    <property type="nucleotide sequence ID" value="XM_002134143.3"/>
</dbReference>